<name>L7CBL6_RHOBT</name>
<feature type="region of interest" description="Disordered" evidence="1">
    <location>
        <begin position="1"/>
        <end position="24"/>
    </location>
</feature>
<comment type="caution">
    <text evidence="2">The sequence shown here is derived from an EMBL/GenBank/DDBJ whole genome shotgun (WGS) entry which is preliminary data.</text>
</comment>
<evidence type="ECO:0000313" key="2">
    <source>
        <dbReference type="EMBL" id="ELP31027.1"/>
    </source>
</evidence>
<dbReference type="Proteomes" id="UP000010959">
    <property type="component" value="Unassembled WGS sequence"/>
</dbReference>
<proteinExistence type="predicted"/>
<feature type="compositionally biased region" description="Polar residues" evidence="1">
    <location>
        <begin position="10"/>
        <end position="24"/>
    </location>
</feature>
<gene>
    <name evidence="2" type="ORF">RBSWK_05026</name>
</gene>
<organism evidence="2 3">
    <name type="scientific">Rhodopirellula baltica SWK14</name>
    <dbReference type="NCBI Taxonomy" id="993516"/>
    <lineage>
        <taxon>Bacteria</taxon>
        <taxon>Pseudomonadati</taxon>
        <taxon>Planctomycetota</taxon>
        <taxon>Planctomycetia</taxon>
        <taxon>Pirellulales</taxon>
        <taxon>Pirellulaceae</taxon>
        <taxon>Rhodopirellula</taxon>
    </lineage>
</organism>
<dbReference type="EMBL" id="AMWG01000135">
    <property type="protein sequence ID" value="ELP31027.1"/>
    <property type="molecule type" value="Genomic_DNA"/>
</dbReference>
<evidence type="ECO:0000256" key="1">
    <source>
        <dbReference type="SAM" id="MobiDB-lite"/>
    </source>
</evidence>
<accession>L7CBL6</accession>
<evidence type="ECO:0000313" key="3">
    <source>
        <dbReference type="Proteomes" id="UP000010959"/>
    </source>
</evidence>
<sequence length="49" mass="5547">MTIASERSNENQNQQRITQESVQRSRCHDADAIWILGSQTENVDANVDS</sequence>
<dbReference type="AlphaFoldDB" id="L7CBL6"/>
<reference evidence="2 3" key="1">
    <citation type="journal article" date="2013" name="Mar. Genomics">
        <title>Expression of sulfatases in Rhodopirellula baltica and the diversity of sulfatases in the genus Rhodopirellula.</title>
        <authorList>
            <person name="Wegner C.E."/>
            <person name="Richter-Heitmann T."/>
            <person name="Klindworth A."/>
            <person name="Klockow C."/>
            <person name="Richter M."/>
            <person name="Achstetter T."/>
            <person name="Glockner F.O."/>
            <person name="Harder J."/>
        </authorList>
    </citation>
    <scope>NUCLEOTIDE SEQUENCE [LARGE SCALE GENOMIC DNA]</scope>
    <source>
        <strain evidence="2 3">SWK14</strain>
    </source>
</reference>
<protein>
    <submittedName>
        <fullName evidence="2">Uncharacterized protein</fullName>
    </submittedName>
</protein>